<dbReference type="PANTHER" id="PTHR33452:SF7">
    <property type="entry name" value="DOXX FAMILY PROTEIN"/>
    <property type="match status" value="1"/>
</dbReference>
<dbReference type="EMBL" id="JANATA010000014">
    <property type="protein sequence ID" value="MCP3428996.1"/>
    <property type="molecule type" value="Genomic_DNA"/>
</dbReference>
<protein>
    <submittedName>
        <fullName evidence="8">DoxX family protein</fullName>
    </submittedName>
</protein>
<comment type="caution">
    <text evidence="8">The sequence shown here is derived from an EMBL/GenBank/DDBJ whole genome shotgun (WGS) entry which is preliminary data.</text>
</comment>
<dbReference type="RefSeq" id="WP_254100852.1">
    <property type="nucleotide sequence ID" value="NZ_JANATA010000014.1"/>
</dbReference>
<sequence>MSSFTTSLKNGHNHIAAVIDYLQPLVLLTARIYVAWVFFKAGLTKINDWETTLLLFEYEYAVPFISFELAAYLGTAGELVLPVLLAVGLLTRFSAIGLSIVNIVAVISLPDMPQAAYNLHIIWGLALVINLFWGGGKLSTDHALKIT</sequence>
<gene>
    <name evidence="8" type="ORF">NLF92_08570</name>
</gene>
<evidence type="ECO:0000256" key="7">
    <source>
        <dbReference type="SAM" id="Phobius"/>
    </source>
</evidence>
<feature type="transmembrane region" description="Helical" evidence="7">
    <location>
        <begin position="117"/>
        <end position="135"/>
    </location>
</feature>
<keyword evidence="9" id="KW-1185">Reference proteome</keyword>
<dbReference type="GO" id="GO:0005886">
    <property type="term" value="C:plasma membrane"/>
    <property type="evidence" value="ECO:0007669"/>
    <property type="project" value="UniProtKB-SubCell"/>
</dbReference>
<evidence type="ECO:0000313" key="9">
    <source>
        <dbReference type="Proteomes" id="UP001165413"/>
    </source>
</evidence>
<feature type="transmembrane region" description="Helical" evidence="7">
    <location>
        <begin position="79"/>
        <end position="105"/>
    </location>
</feature>
<keyword evidence="5 7" id="KW-1133">Transmembrane helix</keyword>
<name>A0AA42BPZ8_9ALTE</name>
<keyword evidence="4 7" id="KW-0812">Transmembrane</keyword>
<accession>A0AA42BPZ8</accession>
<organism evidence="8 9">
    <name type="scientific">Opacimonas viscosa</name>
    <dbReference type="NCBI Taxonomy" id="2961944"/>
    <lineage>
        <taxon>Bacteria</taxon>
        <taxon>Pseudomonadati</taxon>
        <taxon>Pseudomonadota</taxon>
        <taxon>Gammaproteobacteria</taxon>
        <taxon>Alteromonadales</taxon>
        <taxon>Alteromonadaceae</taxon>
        <taxon>Opacimonas</taxon>
    </lineage>
</organism>
<keyword evidence="3" id="KW-1003">Cell membrane</keyword>
<evidence type="ECO:0000256" key="6">
    <source>
        <dbReference type="ARBA" id="ARBA00023136"/>
    </source>
</evidence>
<evidence type="ECO:0000256" key="1">
    <source>
        <dbReference type="ARBA" id="ARBA00004651"/>
    </source>
</evidence>
<dbReference type="Proteomes" id="UP001165413">
    <property type="component" value="Unassembled WGS sequence"/>
</dbReference>
<dbReference type="InterPro" id="IPR051907">
    <property type="entry name" value="DoxX-like_oxidoreductase"/>
</dbReference>
<keyword evidence="6 7" id="KW-0472">Membrane</keyword>
<dbReference type="Pfam" id="PF07681">
    <property type="entry name" value="DoxX"/>
    <property type="match status" value="1"/>
</dbReference>
<evidence type="ECO:0000256" key="5">
    <source>
        <dbReference type="ARBA" id="ARBA00022989"/>
    </source>
</evidence>
<dbReference type="InterPro" id="IPR032808">
    <property type="entry name" value="DoxX"/>
</dbReference>
<evidence type="ECO:0000256" key="2">
    <source>
        <dbReference type="ARBA" id="ARBA00006679"/>
    </source>
</evidence>
<comment type="similarity">
    <text evidence="2">Belongs to the DoxX family.</text>
</comment>
<dbReference type="AlphaFoldDB" id="A0AA42BPZ8"/>
<evidence type="ECO:0000256" key="3">
    <source>
        <dbReference type="ARBA" id="ARBA00022475"/>
    </source>
</evidence>
<proteinExistence type="inferred from homology"/>
<evidence type="ECO:0000256" key="4">
    <source>
        <dbReference type="ARBA" id="ARBA00022692"/>
    </source>
</evidence>
<reference evidence="8" key="1">
    <citation type="submission" date="2022-07" db="EMBL/GenBank/DDBJ databases">
        <title>Characterization of the Novel Bacterium Alteromonas immobilis LMIT006 and Alteromonas gregis LMIT007.</title>
        <authorList>
            <person name="Lin X."/>
        </authorList>
    </citation>
    <scope>NUCLEOTIDE SEQUENCE</scope>
    <source>
        <strain evidence="8">LMIT007</strain>
    </source>
</reference>
<feature type="transmembrane region" description="Helical" evidence="7">
    <location>
        <begin position="21"/>
        <end position="39"/>
    </location>
</feature>
<dbReference type="PANTHER" id="PTHR33452">
    <property type="entry name" value="OXIDOREDUCTASE CATD-RELATED"/>
    <property type="match status" value="1"/>
</dbReference>
<evidence type="ECO:0000313" key="8">
    <source>
        <dbReference type="EMBL" id="MCP3428996.1"/>
    </source>
</evidence>
<comment type="subcellular location">
    <subcellularLocation>
        <location evidence="1">Cell membrane</location>
        <topology evidence="1">Multi-pass membrane protein</topology>
    </subcellularLocation>
</comment>